<reference evidence="2" key="1">
    <citation type="submission" date="2023-08" db="EMBL/GenBank/DDBJ databases">
        <title>Black Yeasts Isolated from many extreme environments.</title>
        <authorList>
            <person name="Coleine C."/>
            <person name="Stajich J.E."/>
            <person name="Selbmann L."/>
        </authorList>
    </citation>
    <scope>NUCLEOTIDE SEQUENCE</scope>
    <source>
        <strain evidence="2">CCFEE 5401</strain>
    </source>
</reference>
<evidence type="ECO:0000256" key="1">
    <source>
        <dbReference type="SAM" id="MobiDB-lite"/>
    </source>
</evidence>
<feature type="region of interest" description="Disordered" evidence="1">
    <location>
        <begin position="1"/>
        <end position="32"/>
    </location>
</feature>
<dbReference type="Proteomes" id="UP001310890">
    <property type="component" value="Unassembled WGS sequence"/>
</dbReference>
<gene>
    <name evidence="2" type="ORF">LTR62_008569</name>
</gene>
<dbReference type="AlphaFoldDB" id="A0AAN7TH75"/>
<evidence type="ECO:0000313" key="3">
    <source>
        <dbReference type="Proteomes" id="UP001310890"/>
    </source>
</evidence>
<dbReference type="EMBL" id="JAVRRL010000009">
    <property type="protein sequence ID" value="KAK5116242.1"/>
    <property type="molecule type" value="Genomic_DNA"/>
</dbReference>
<proteinExistence type="predicted"/>
<protein>
    <submittedName>
        <fullName evidence="2">Uncharacterized protein</fullName>
    </submittedName>
</protein>
<sequence length="166" mass="18011">MSSDQNQADFNAFMDLGRSAGPGTPSPLVTPLLPRLPQAQDVQDEEKCLSCRERQVEAQLEILARGLSNDDPGEWLRLAEPDLVPEPLVPGSARGEQQAGVGAVPSVPPTIASRERQVYGDPLLLLLALEEATKRMEEGLVGLREQFARVADLQESLRGALEGMEE</sequence>
<comment type="caution">
    <text evidence="2">The sequence shown here is derived from an EMBL/GenBank/DDBJ whole genome shotgun (WGS) entry which is preliminary data.</text>
</comment>
<name>A0AAN7TH75_9PEZI</name>
<accession>A0AAN7TH75</accession>
<organism evidence="2 3">
    <name type="scientific">Meristemomyces frigidus</name>
    <dbReference type="NCBI Taxonomy" id="1508187"/>
    <lineage>
        <taxon>Eukaryota</taxon>
        <taxon>Fungi</taxon>
        <taxon>Dikarya</taxon>
        <taxon>Ascomycota</taxon>
        <taxon>Pezizomycotina</taxon>
        <taxon>Dothideomycetes</taxon>
        <taxon>Dothideomycetidae</taxon>
        <taxon>Mycosphaerellales</taxon>
        <taxon>Teratosphaeriaceae</taxon>
        <taxon>Meristemomyces</taxon>
    </lineage>
</organism>
<feature type="region of interest" description="Disordered" evidence="1">
    <location>
        <begin position="87"/>
        <end position="108"/>
    </location>
</feature>
<evidence type="ECO:0000313" key="2">
    <source>
        <dbReference type="EMBL" id="KAK5116242.1"/>
    </source>
</evidence>